<feature type="transmembrane region" description="Helical" evidence="7">
    <location>
        <begin position="148"/>
        <end position="165"/>
    </location>
</feature>
<reference evidence="9" key="1">
    <citation type="submission" date="2015-09" db="EMBL/GenBank/DDBJ databases">
        <title>Scylla olivacea transcriptome.</title>
        <authorList>
            <person name="Ikhwanuddin M."/>
        </authorList>
    </citation>
    <scope>NUCLEOTIDE SEQUENCE</scope>
</reference>
<dbReference type="EC" id="2.3.1.225" evidence="7"/>
<dbReference type="GO" id="GO:0016020">
    <property type="term" value="C:membrane"/>
    <property type="evidence" value="ECO:0007669"/>
    <property type="project" value="UniProtKB-SubCell"/>
</dbReference>
<feature type="domain" description="Palmitoyltransferase DHHC" evidence="8">
    <location>
        <begin position="223"/>
        <end position="350"/>
    </location>
</feature>
<comment type="domain">
    <text evidence="7">The DHHC domain is required for palmitoyltransferase activity.</text>
</comment>
<comment type="catalytic activity">
    <reaction evidence="7">
        <text>L-cysteinyl-[protein] + hexadecanoyl-CoA = S-hexadecanoyl-L-cysteinyl-[protein] + CoA</text>
        <dbReference type="Rhea" id="RHEA:36683"/>
        <dbReference type="Rhea" id="RHEA-COMP:10131"/>
        <dbReference type="Rhea" id="RHEA-COMP:11032"/>
        <dbReference type="ChEBI" id="CHEBI:29950"/>
        <dbReference type="ChEBI" id="CHEBI:57287"/>
        <dbReference type="ChEBI" id="CHEBI:57379"/>
        <dbReference type="ChEBI" id="CHEBI:74151"/>
        <dbReference type="EC" id="2.3.1.225"/>
    </reaction>
</comment>
<keyword evidence="5 7" id="KW-0472">Membrane</keyword>
<sequence length="384" mass="44058">MVHKVKYDDSALCCCEYINENNQRSHLLAVLCDCEAIDEAFERVFTRQSLQQHNIDKIMDTVGDRLRIPWPGGAKKVPLDVAAALCCVFFTIFLGSFSWTLTIVTYSFILPSLMLVIHQSIKNTVVTQNAQIYKRDKSLLKKNPRSRFYFSWLIVSLISLLFIYYTQVIAELKINALENFAFMLLVCVSCTCMYLVRATTCPGFESKSKEGSEESEIFESGAWRICGECQQQVPRQASHCYKCDTCFLLRDHHCVWLDTCISCVNDRWFVTGLTFGLMALCYGAQLSLTTACHPKLVDVYFTTILVPHICTNAFMNWRYSLSASAACYSIFLAVFVSVALVQQVVCVLWGIRLREFRYRHSQSRSGGCSVKQPFENCFRFWWRS</sequence>
<comment type="subcellular location">
    <subcellularLocation>
        <location evidence="1">Membrane</location>
        <topology evidence="1">Multi-pass membrane protein</topology>
    </subcellularLocation>
</comment>
<comment type="similarity">
    <text evidence="7">Belongs to the DHHC palmitoyltransferase family.</text>
</comment>
<feature type="transmembrane region" description="Helical" evidence="7">
    <location>
        <begin position="81"/>
        <end position="109"/>
    </location>
</feature>
<evidence type="ECO:0000256" key="7">
    <source>
        <dbReference type="RuleBase" id="RU079119"/>
    </source>
</evidence>
<proteinExistence type="inferred from homology"/>
<evidence type="ECO:0000259" key="8">
    <source>
        <dbReference type="Pfam" id="PF01529"/>
    </source>
</evidence>
<evidence type="ECO:0000256" key="5">
    <source>
        <dbReference type="ARBA" id="ARBA00023136"/>
    </source>
</evidence>
<keyword evidence="3 7" id="KW-0812">Transmembrane</keyword>
<evidence type="ECO:0000256" key="1">
    <source>
        <dbReference type="ARBA" id="ARBA00004141"/>
    </source>
</evidence>
<evidence type="ECO:0000256" key="3">
    <source>
        <dbReference type="ARBA" id="ARBA00022692"/>
    </source>
</evidence>
<dbReference type="AlphaFoldDB" id="A0A0P4W5U0"/>
<dbReference type="PANTHER" id="PTHR12246">
    <property type="entry name" value="PALMITOYLTRANSFERASE ZDHHC16"/>
    <property type="match status" value="1"/>
</dbReference>
<evidence type="ECO:0000256" key="4">
    <source>
        <dbReference type="ARBA" id="ARBA00022989"/>
    </source>
</evidence>
<keyword evidence="4 7" id="KW-1133">Transmembrane helix</keyword>
<feature type="transmembrane region" description="Helical" evidence="7">
    <location>
        <begin position="328"/>
        <end position="351"/>
    </location>
</feature>
<protein>
    <recommendedName>
        <fullName evidence="7">Palmitoyltransferase</fullName>
        <ecNumber evidence="7">2.3.1.225</ecNumber>
    </recommendedName>
</protein>
<dbReference type="PROSITE" id="PS50216">
    <property type="entry name" value="DHHC"/>
    <property type="match status" value="1"/>
</dbReference>
<organism evidence="9">
    <name type="scientific">Scylla olivacea</name>
    <name type="common">Orange mud crab</name>
    <name type="synonym">Cancer olivacea</name>
    <dbReference type="NCBI Taxonomy" id="85551"/>
    <lineage>
        <taxon>Eukaryota</taxon>
        <taxon>Metazoa</taxon>
        <taxon>Ecdysozoa</taxon>
        <taxon>Arthropoda</taxon>
        <taxon>Crustacea</taxon>
        <taxon>Multicrustacea</taxon>
        <taxon>Malacostraca</taxon>
        <taxon>Eumalacostraca</taxon>
        <taxon>Eucarida</taxon>
        <taxon>Decapoda</taxon>
        <taxon>Pleocyemata</taxon>
        <taxon>Brachyura</taxon>
        <taxon>Eubrachyura</taxon>
        <taxon>Portunoidea</taxon>
        <taxon>Portunidae</taxon>
        <taxon>Portuninae</taxon>
        <taxon>Scylla</taxon>
    </lineage>
</organism>
<dbReference type="GO" id="GO:0019706">
    <property type="term" value="F:protein-cysteine S-palmitoyltransferase activity"/>
    <property type="evidence" value="ECO:0007669"/>
    <property type="project" value="UniProtKB-EC"/>
</dbReference>
<dbReference type="InterPro" id="IPR001594">
    <property type="entry name" value="Palmitoyltrfase_DHHC"/>
</dbReference>
<evidence type="ECO:0000256" key="6">
    <source>
        <dbReference type="ARBA" id="ARBA00023315"/>
    </source>
</evidence>
<feature type="transmembrane region" description="Helical" evidence="7">
    <location>
        <begin position="177"/>
        <end position="196"/>
    </location>
</feature>
<keyword evidence="6 7" id="KW-0012">Acyltransferase</keyword>
<accession>A0A0P4W5U0</accession>
<name>A0A0P4W5U0_SCYOL</name>
<evidence type="ECO:0000313" key="9">
    <source>
        <dbReference type="EMBL" id="JAI61455.1"/>
    </source>
</evidence>
<evidence type="ECO:0000256" key="2">
    <source>
        <dbReference type="ARBA" id="ARBA00022679"/>
    </source>
</evidence>
<dbReference type="InterPro" id="IPR039859">
    <property type="entry name" value="PFA4/ZDH16/20/ERF2-like"/>
</dbReference>
<keyword evidence="2 7" id="KW-0808">Transferase</keyword>
<dbReference type="Pfam" id="PF01529">
    <property type="entry name" value="DHHC"/>
    <property type="match status" value="1"/>
</dbReference>
<dbReference type="EMBL" id="GDRN01084731">
    <property type="protein sequence ID" value="JAI61455.1"/>
    <property type="molecule type" value="Transcribed_RNA"/>
</dbReference>